<evidence type="ECO:0000256" key="2">
    <source>
        <dbReference type="SAM" id="Phobius"/>
    </source>
</evidence>
<dbReference type="PANTHER" id="PTHR28019">
    <property type="entry name" value="CELL MEMBRANE PROTEIN YLR413W-RELATED"/>
    <property type="match status" value="1"/>
</dbReference>
<sequence>MLYKVFRIILIFLSLAVTLLSIFAVIGSYANKPYLTDAYIIKFQLTNFNLKQVINVNQFAKREDWTATTTPSGQWVYPTPMPTPTPVPGVTTPNGYYTSVPAAIGDLLTRLTPAELGIADIYSIGFWGYCRGALVAPPARYSSNGALIQQNPIVNFTWCSDPRPGFFFDPVKVLKQEMNRALDGQIVDSESAVLTQLSTESKSEIKVLIDNISLDYFNLPGDLTADLGHFEKLTQAAFGLIVSVIVFAFVETILLILGYFFSPNKCILSFLNFLFELIIAVLLFSGTTILTGIYMRVRKVTNAYIDTFGIKATLSINMYAFLWSGVVAAVLLVLFNFLGHCVGLFGSGRRHYRSVGNPEAAYEHNEEPKEEAKEETKEEKKESKEETDSDSD</sequence>
<evidence type="ECO:0000256" key="1">
    <source>
        <dbReference type="SAM" id="MobiDB-lite"/>
    </source>
</evidence>
<dbReference type="OrthoDB" id="4480814at2759"/>
<evidence type="ECO:0000313" key="4">
    <source>
        <dbReference type="Proteomes" id="UP000000709"/>
    </source>
</evidence>
<dbReference type="GO" id="GO:0005886">
    <property type="term" value="C:plasma membrane"/>
    <property type="evidence" value="ECO:0007669"/>
    <property type="project" value="InterPro"/>
</dbReference>
<dbReference type="Proteomes" id="UP000000709">
    <property type="component" value="Unassembled WGS sequence"/>
</dbReference>
<reference evidence="3 4" key="1">
    <citation type="journal article" date="2011" name="Proc. Natl. Acad. Sci. U.S.A.">
        <title>Comparative genomics of xylose-fermenting fungi for enhanced biofuel production.</title>
        <authorList>
            <person name="Wohlbach D.J."/>
            <person name="Kuo A."/>
            <person name="Sato T.K."/>
            <person name="Potts K.M."/>
            <person name="Salamov A.A."/>
            <person name="LaButti K.M."/>
            <person name="Sun H."/>
            <person name="Clum A."/>
            <person name="Pangilinan J.L."/>
            <person name="Lindquist E.A."/>
            <person name="Lucas S."/>
            <person name="Lapidus A."/>
            <person name="Jin M."/>
            <person name="Gunawan C."/>
            <person name="Balan V."/>
            <person name="Dale B.E."/>
            <person name="Jeffries T.W."/>
            <person name="Zinkel R."/>
            <person name="Barry K.W."/>
            <person name="Grigoriev I.V."/>
            <person name="Gasch A.P."/>
        </authorList>
    </citation>
    <scope>NUCLEOTIDE SEQUENCE [LARGE SCALE GENOMIC DNA]</scope>
    <source>
        <strain evidence="4">NRRL Y-27907 / 11-Y1</strain>
    </source>
</reference>
<dbReference type="RefSeq" id="XP_007376617.1">
    <property type="nucleotide sequence ID" value="XM_007376555.1"/>
</dbReference>
<dbReference type="STRING" id="619300.G3ARZ0"/>
<dbReference type="HOGENOM" id="CLU_758612_0_0_1"/>
<dbReference type="InterPro" id="IPR052413">
    <property type="entry name" value="SUR7_domain"/>
</dbReference>
<dbReference type="GO" id="GO:0031505">
    <property type="term" value="P:fungal-type cell wall organization"/>
    <property type="evidence" value="ECO:0007669"/>
    <property type="project" value="TreeGrafter"/>
</dbReference>
<keyword evidence="2" id="KW-0472">Membrane</keyword>
<dbReference type="GeneID" id="18870302"/>
<dbReference type="PANTHER" id="PTHR28019:SF2">
    <property type="entry name" value="CELL MEMBRANE PROTEIN YLR413W-RELATED"/>
    <property type="match status" value="1"/>
</dbReference>
<dbReference type="eggNOG" id="ENOG502S4UA">
    <property type="taxonomic scope" value="Eukaryota"/>
</dbReference>
<dbReference type="InParanoid" id="G3ARZ0"/>
<dbReference type="EMBL" id="GL996503">
    <property type="protein sequence ID" value="EGW31839.1"/>
    <property type="molecule type" value="Genomic_DNA"/>
</dbReference>
<dbReference type="InterPro" id="IPR009571">
    <property type="entry name" value="SUR7/Rim9-like_fungi"/>
</dbReference>
<dbReference type="Pfam" id="PF06687">
    <property type="entry name" value="SUR7"/>
    <property type="match status" value="1"/>
</dbReference>
<dbReference type="KEGG" id="spaa:SPAPADRAFT_140581"/>
<dbReference type="OMA" id="GYWGYCR"/>
<accession>G3ARZ0</accession>
<keyword evidence="4" id="KW-1185">Reference proteome</keyword>
<evidence type="ECO:0000313" key="3">
    <source>
        <dbReference type="EMBL" id="EGW31839.1"/>
    </source>
</evidence>
<feature type="compositionally biased region" description="Basic and acidic residues" evidence="1">
    <location>
        <begin position="361"/>
        <end position="386"/>
    </location>
</feature>
<keyword evidence="2" id="KW-0812">Transmembrane</keyword>
<organism evidence="4">
    <name type="scientific">Spathaspora passalidarum (strain NRRL Y-27907 / 11-Y1)</name>
    <dbReference type="NCBI Taxonomy" id="619300"/>
    <lineage>
        <taxon>Eukaryota</taxon>
        <taxon>Fungi</taxon>
        <taxon>Dikarya</taxon>
        <taxon>Ascomycota</taxon>
        <taxon>Saccharomycotina</taxon>
        <taxon>Pichiomycetes</taxon>
        <taxon>Debaryomycetaceae</taxon>
        <taxon>Spathaspora</taxon>
    </lineage>
</organism>
<gene>
    <name evidence="3" type="ORF">SPAPADRAFT_140581</name>
</gene>
<protein>
    <submittedName>
        <fullName evidence="3">Uncharacterized protein</fullName>
    </submittedName>
</protein>
<feature type="region of interest" description="Disordered" evidence="1">
    <location>
        <begin position="357"/>
        <end position="392"/>
    </location>
</feature>
<feature type="transmembrane region" description="Helical" evidence="2">
    <location>
        <begin position="236"/>
        <end position="261"/>
    </location>
</feature>
<name>G3ARZ0_SPAPN</name>
<proteinExistence type="predicted"/>
<dbReference type="GO" id="GO:0051285">
    <property type="term" value="C:cell cortex of cell tip"/>
    <property type="evidence" value="ECO:0007669"/>
    <property type="project" value="TreeGrafter"/>
</dbReference>
<feature type="transmembrane region" description="Helical" evidence="2">
    <location>
        <begin position="321"/>
        <end position="345"/>
    </location>
</feature>
<dbReference type="AlphaFoldDB" id="G3ARZ0"/>
<feature type="transmembrane region" description="Helical" evidence="2">
    <location>
        <begin position="273"/>
        <end position="295"/>
    </location>
</feature>
<keyword evidence="2" id="KW-1133">Transmembrane helix</keyword>